<accession>A0A495RL35</accession>
<name>A0A495RL35_9GAMM</name>
<dbReference type="NCBIfam" id="NF008357">
    <property type="entry name" value="PRK11146.1"/>
    <property type="match status" value="1"/>
</dbReference>
<evidence type="ECO:0000256" key="2">
    <source>
        <dbReference type="ARBA" id="ARBA00005236"/>
    </source>
</evidence>
<evidence type="ECO:0000313" key="12">
    <source>
        <dbReference type="Proteomes" id="UP000278542"/>
    </source>
</evidence>
<evidence type="ECO:0000256" key="5">
    <source>
        <dbReference type="ARBA" id="ARBA00022692"/>
    </source>
</evidence>
<sequence length="411" mass="45246">MLALFMARKFRQGRKQSGMLSLISVISTLSIAIGIAALIIGLSAMNGFERELKNRVLSVIPHAEFYAENGTLANWRSVENQIAHSPNIIASAPFIRFSGLVEKGTKLKALQVQGVNIAQEEQMSVLPRYVLHDKWPSFADNQQQIIIGAGLADALSAKEGDWITLLIPTSGDSGQLKQPKRVRLMVVGIMDFSGSLGNSVAFIPLADAQQYLNIGDNVTGIKVNVNNIYRANYIAQNTAMNIITPLSVSSWEVNYGYMYHDIQMIRQIMYLAMVVVMGVACFSIVSTLVIAVKDKQRDIAILKTLGATNELIRKIFIFYGLISGLVGSVIGAILGIIISWQLSNIILVIQSLIGRQLLNSHIYFIDFLPSEIHIVDIVIVFCTAMLLTLIASYYPARRACKVDPVKILNGF</sequence>
<protein>
    <submittedName>
        <fullName evidence="11">Lipoprotein-releasing system permease protein</fullName>
    </submittedName>
</protein>
<feature type="domain" description="ABC3 transporter permease C-terminal" evidence="9">
    <location>
        <begin position="271"/>
        <end position="404"/>
    </location>
</feature>
<dbReference type="GO" id="GO:0098797">
    <property type="term" value="C:plasma membrane protein complex"/>
    <property type="evidence" value="ECO:0007669"/>
    <property type="project" value="TreeGrafter"/>
</dbReference>
<feature type="transmembrane region" description="Helical" evidence="8">
    <location>
        <begin position="268"/>
        <end position="291"/>
    </location>
</feature>
<proteinExistence type="inferred from homology"/>
<dbReference type="AlphaFoldDB" id="A0A495RL35"/>
<comment type="caution">
    <text evidence="11">The sequence shown here is derived from an EMBL/GenBank/DDBJ whole genome shotgun (WGS) entry which is preliminary data.</text>
</comment>
<evidence type="ECO:0000259" key="10">
    <source>
        <dbReference type="Pfam" id="PF12704"/>
    </source>
</evidence>
<comment type="similarity">
    <text evidence="2">Belongs to the ABC-4 integral membrane protein family. LolC/E subfamily.</text>
</comment>
<feature type="transmembrane region" description="Helical" evidence="8">
    <location>
        <begin position="311"/>
        <end position="338"/>
    </location>
</feature>
<dbReference type="PANTHER" id="PTHR30489:SF0">
    <property type="entry name" value="LIPOPROTEIN-RELEASING SYSTEM TRANSMEMBRANE PROTEIN LOLE"/>
    <property type="match status" value="1"/>
</dbReference>
<evidence type="ECO:0000313" key="11">
    <source>
        <dbReference type="EMBL" id="RKS87508.1"/>
    </source>
</evidence>
<dbReference type="InterPro" id="IPR025857">
    <property type="entry name" value="MacB_PCD"/>
</dbReference>
<dbReference type="Pfam" id="PF02687">
    <property type="entry name" value="FtsX"/>
    <property type="match status" value="1"/>
</dbReference>
<dbReference type="InterPro" id="IPR011925">
    <property type="entry name" value="LolCE_TM"/>
</dbReference>
<keyword evidence="6 8" id="KW-1133">Transmembrane helix</keyword>
<evidence type="ECO:0000256" key="1">
    <source>
        <dbReference type="ARBA" id="ARBA00004651"/>
    </source>
</evidence>
<evidence type="ECO:0000256" key="8">
    <source>
        <dbReference type="SAM" id="Phobius"/>
    </source>
</evidence>
<comment type="subcellular location">
    <subcellularLocation>
        <location evidence="1">Cell membrane</location>
        <topology evidence="1">Multi-pass membrane protein</topology>
    </subcellularLocation>
</comment>
<gene>
    <name evidence="11" type="ORF">DES39_0742</name>
</gene>
<organism evidence="11 12">
    <name type="scientific">Orbus hercynius</name>
    <dbReference type="NCBI Taxonomy" id="593135"/>
    <lineage>
        <taxon>Bacteria</taxon>
        <taxon>Pseudomonadati</taxon>
        <taxon>Pseudomonadota</taxon>
        <taxon>Gammaproteobacteria</taxon>
        <taxon>Orbales</taxon>
        <taxon>Orbaceae</taxon>
        <taxon>Orbus</taxon>
    </lineage>
</organism>
<keyword evidence="11" id="KW-0449">Lipoprotein</keyword>
<reference evidence="11 12" key="1">
    <citation type="submission" date="2018-10" db="EMBL/GenBank/DDBJ databases">
        <title>Genomic Encyclopedia of Type Strains, Phase IV (KMG-IV): sequencing the most valuable type-strain genomes for metagenomic binning, comparative biology and taxonomic classification.</title>
        <authorList>
            <person name="Goeker M."/>
        </authorList>
    </citation>
    <scope>NUCLEOTIDE SEQUENCE [LARGE SCALE GENOMIC DNA]</scope>
    <source>
        <strain evidence="11 12">DSM 22228</strain>
    </source>
</reference>
<dbReference type="EMBL" id="RBWY01000001">
    <property type="protein sequence ID" value="RKS87508.1"/>
    <property type="molecule type" value="Genomic_DNA"/>
</dbReference>
<keyword evidence="12" id="KW-1185">Reference proteome</keyword>
<evidence type="ECO:0000256" key="3">
    <source>
        <dbReference type="ARBA" id="ARBA00022448"/>
    </source>
</evidence>
<feature type="transmembrane region" description="Helical" evidence="8">
    <location>
        <begin position="20"/>
        <end position="45"/>
    </location>
</feature>
<keyword evidence="5 8" id="KW-0812">Transmembrane</keyword>
<feature type="domain" description="MacB-like periplasmic core" evidence="10">
    <location>
        <begin position="24"/>
        <end position="226"/>
    </location>
</feature>
<evidence type="ECO:0000256" key="6">
    <source>
        <dbReference type="ARBA" id="ARBA00022989"/>
    </source>
</evidence>
<keyword evidence="4" id="KW-1003">Cell membrane</keyword>
<keyword evidence="3" id="KW-0813">Transport</keyword>
<dbReference type="GO" id="GO:0042953">
    <property type="term" value="P:lipoprotein transport"/>
    <property type="evidence" value="ECO:0007669"/>
    <property type="project" value="InterPro"/>
</dbReference>
<dbReference type="InterPro" id="IPR051447">
    <property type="entry name" value="Lipoprotein-release_system"/>
</dbReference>
<dbReference type="Proteomes" id="UP000278542">
    <property type="component" value="Unassembled WGS sequence"/>
</dbReference>
<feature type="transmembrane region" description="Helical" evidence="8">
    <location>
        <begin position="377"/>
        <end position="396"/>
    </location>
</feature>
<dbReference type="NCBIfam" id="TIGR02213">
    <property type="entry name" value="lolE_release"/>
    <property type="match status" value="1"/>
</dbReference>
<dbReference type="InterPro" id="IPR003838">
    <property type="entry name" value="ABC3_permease_C"/>
</dbReference>
<dbReference type="Pfam" id="PF12704">
    <property type="entry name" value="MacB_PCD"/>
    <property type="match status" value="1"/>
</dbReference>
<evidence type="ECO:0000256" key="4">
    <source>
        <dbReference type="ARBA" id="ARBA00022475"/>
    </source>
</evidence>
<evidence type="ECO:0000256" key="7">
    <source>
        <dbReference type="ARBA" id="ARBA00023136"/>
    </source>
</evidence>
<dbReference type="PANTHER" id="PTHR30489">
    <property type="entry name" value="LIPOPROTEIN-RELEASING SYSTEM TRANSMEMBRANE PROTEIN LOLE"/>
    <property type="match status" value="1"/>
</dbReference>
<dbReference type="RefSeq" id="WP_281271069.1">
    <property type="nucleotide sequence ID" value="NZ_RBWY01000001.1"/>
</dbReference>
<keyword evidence="7 8" id="KW-0472">Membrane</keyword>
<dbReference type="InterPro" id="IPR011926">
    <property type="entry name" value="LolE_gammaproteobact"/>
</dbReference>
<dbReference type="GO" id="GO:0044874">
    <property type="term" value="P:lipoprotein localization to outer membrane"/>
    <property type="evidence" value="ECO:0007669"/>
    <property type="project" value="InterPro"/>
</dbReference>
<evidence type="ECO:0000259" key="9">
    <source>
        <dbReference type="Pfam" id="PF02687"/>
    </source>
</evidence>
<dbReference type="NCBIfam" id="TIGR02212">
    <property type="entry name" value="lolCE"/>
    <property type="match status" value="1"/>
</dbReference>